<dbReference type="PANTHER" id="PTHR30118:SF15">
    <property type="entry name" value="TRANSCRIPTIONAL REGULATORY PROTEIN"/>
    <property type="match status" value="1"/>
</dbReference>
<evidence type="ECO:0000259" key="5">
    <source>
        <dbReference type="PROSITE" id="PS50931"/>
    </source>
</evidence>
<evidence type="ECO:0000256" key="1">
    <source>
        <dbReference type="ARBA" id="ARBA00009437"/>
    </source>
</evidence>
<protein>
    <submittedName>
        <fullName evidence="6">Transcriptional regulator LysR family</fullName>
    </submittedName>
</protein>
<dbReference type="GO" id="GO:0003677">
    <property type="term" value="F:DNA binding"/>
    <property type="evidence" value="ECO:0007669"/>
    <property type="project" value="UniProtKB-KW"/>
</dbReference>
<name>A0A090T1A6_9VIBR</name>
<dbReference type="PANTHER" id="PTHR30118">
    <property type="entry name" value="HTH-TYPE TRANSCRIPTIONAL REGULATOR LEUO-RELATED"/>
    <property type="match status" value="1"/>
</dbReference>
<keyword evidence="7" id="KW-1185">Reference proteome</keyword>
<keyword evidence="4" id="KW-0804">Transcription</keyword>
<evidence type="ECO:0000313" key="7">
    <source>
        <dbReference type="Proteomes" id="UP000029224"/>
    </source>
</evidence>
<accession>A0A090T1A6</accession>
<dbReference type="InterPro" id="IPR005119">
    <property type="entry name" value="LysR_subst-bd"/>
</dbReference>
<evidence type="ECO:0000313" key="6">
    <source>
        <dbReference type="EMBL" id="GAL33800.1"/>
    </source>
</evidence>
<dbReference type="Proteomes" id="UP000029224">
    <property type="component" value="Unassembled WGS sequence"/>
</dbReference>
<dbReference type="PROSITE" id="PS50931">
    <property type="entry name" value="HTH_LYSR"/>
    <property type="match status" value="1"/>
</dbReference>
<dbReference type="GO" id="GO:0003700">
    <property type="term" value="F:DNA-binding transcription factor activity"/>
    <property type="evidence" value="ECO:0007669"/>
    <property type="project" value="InterPro"/>
</dbReference>
<evidence type="ECO:0000256" key="2">
    <source>
        <dbReference type="ARBA" id="ARBA00023015"/>
    </source>
</evidence>
<dbReference type="CDD" id="cd08417">
    <property type="entry name" value="PBP2_Nitroaromatics_like"/>
    <property type="match status" value="1"/>
</dbReference>
<dbReference type="InterPro" id="IPR036390">
    <property type="entry name" value="WH_DNA-bd_sf"/>
</dbReference>
<dbReference type="InterPro" id="IPR050389">
    <property type="entry name" value="LysR-type_TF"/>
</dbReference>
<proteinExistence type="inferred from homology"/>
<dbReference type="Pfam" id="PF00126">
    <property type="entry name" value="HTH_1"/>
    <property type="match status" value="1"/>
</dbReference>
<reference evidence="6 7" key="1">
    <citation type="submission" date="2014-09" db="EMBL/GenBank/DDBJ databases">
        <title>Vibrio maritimus JCM 19240. (C210) whole genome shotgun sequence.</title>
        <authorList>
            <person name="Sawabe T."/>
            <person name="Meirelles P."/>
            <person name="Nakanishi M."/>
            <person name="Sayaka M."/>
            <person name="Hattori M."/>
            <person name="Ohkuma M."/>
        </authorList>
    </citation>
    <scope>NUCLEOTIDE SEQUENCE [LARGE SCALE GENOMIC DNA]</scope>
    <source>
        <strain evidence="6 7">JCM 19240</strain>
    </source>
</reference>
<dbReference type="AlphaFoldDB" id="A0A090T1A6"/>
<evidence type="ECO:0000256" key="4">
    <source>
        <dbReference type="ARBA" id="ARBA00023163"/>
    </source>
</evidence>
<dbReference type="OrthoDB" id="6621790at2"/>
<comment type="caution">
    <text evidence="6">The sequence shown here is derived from an EMBL/GenBank/DDBJ whole genome shotgun (WGS) entry which is preliminary data.</text>
</comment>
<dbReference type="InterPro" id="IPR036388">
    <property type="entry name" value="WH-like_DNA-bd_sf"/>
</dbReference>
<feature type="domain" description="HTH lysR-type" evidence="5">
    <location>
        <begin position="6"/>
        <end position="63"/>
    </location>
</feature>
<dbReference type="InterPro" id="IPR000847">
    <property type="entry name" value="LysR_HTH_N"/>
</dbReference>
<comment type="similarity">
    <text evidence="1">Belongs to the LysR transcriptional regulatory family.</text>
</comment>
<dbReference type="EMBL" id="BBMT01000003">
    <property type="protein sequence ID" value="GAL33800.1"/>
    <property type="molecule type" value="Genomic_DNA"/>
</dbReference>
<keyword evidence="2" id="KW-0805">Transcription regulation</keyword>
<gene>
    <name evidence="6" type="ORF">JCM19240_2496</name>
</gene>
<dbReference type="Pfam" id="PF03466">
    <property type="entry name" value="LysR_substrate"/>
    <property type="match status" value="1"/>
</dbReference>
<keyword evidence="3" id="KW-0238">DNA-binding</keyword>
<reference evidence="6 7" key="2">
    <citation type="submission" date="2014-09" db="EMBL/GenBank/DDBJ databases">
        <authorList>
            <consortium name="NBRP consortium"/>
            <person name="Sawabe T."/>
            <person name="Meirelles P."/>
            <person name="Nakanishi M."/>
            <person name="Sayaka M."/>
            <person name="Hattori M."/>
            <person name="Ohkuma M."/>
        </authorList>
    </citation>
    <scope>NUCLEOTIDE SEQUENCE [LARGE SCALE GENOMIC DNA]</scope>
    <source>
        <strain evidence="6 7">JCM 19240</strain>
    </source>
</reference>
<sequence>MNFSQIDLNQLVVLKHLLQEKHVSNTALFMNLSQPTVSRALNKLRKLFDDPLLVRSSNGYDLTPKAERIKLQLNSVLANLEELIDGEEFDPELSEKTIKFFGLSPHMDLMFPEFLARMRRIAPQMTFELDTVSKPHFEGLLSGEHHFVISHHEPPFSDQELYRHRLIQRDFRLVMSASHPLAKAELTPELLQHCHFGQIALQGDKRLSIEPRFQALGLLGNNGQISTPVRLNNFSSAIPIAASTDIIFHLPTSYAEKAESCHDIVCREVPKELQHPSRDVYLYWHKRYHQDPAFIWIRNQYIESVKN</sequence>
<dbReference type="Gene3D" id="3.40.190.10">
    <property type="entry name" value="Periplasmic binding protein-like II"/>
    <property type="match status" value="2"/>
</dbReference>
<dbReference type="Gene3D" id="1.10.10.10">
    <property type="entry name" value="Winged helix-like DNA-binding domain superfamily/Winged helix DNA-binding domain"/>
    <property type="match status" value="1"/>
</dbReference>
<dbReference type="InterPro" id="IPR037402">
    <property type="entry name" value="YidZ_PBP2"/>
</dbReference>
<organism evidence="6 7">
    <name type="scientific">Vibrio maritimus</name>
    <dbReference type="NCBI Taxonomy" id="990268"/>
    <lineage>
        <taxon>Bacteria</taxon>
        <taxon>Pseudomonadati</taxon>
        <taxon>Pseudomonadota</taxon>
        <taxon>Gammaproteobacteria</taxon>
        <taxon>Vibrionales</taxon>
        <taxon>Vibrionaceae</taxon>
        <taxon>Vibrio</taxon>
    </lineage>
</organism>
<dbReference type="SUPFAM" id="SSF46785">
    <property type="entry name" value="Winged helix' DNA-binding domain"/>
    <property type="match status" value="1"/>
</dbReference>
<evidence type="ECO:0000256" key="3">
    <source>
        <dbReference type="ARBA" id="ARBA00023125"/>
    </source>
</evidence>
<dbReference type="SUPFAM" id="SSF53850">
    <property type="entry name" value="Periplasmic binding protein-like II"/>
    <property type="match status" value="1"/>
</dbReference>